<evidence type="ECO:0000313" key="2">
    <source>
        <dbReference type="Proteomes" id="UP000664940"/>
    </source>
</evidence>
<proteinExistence type="predicted"/>
<name>A0A834BBW7_9CHIR</name>
<organism evidence="1 2">
    <name type="scientific">Phyllostomus discolor</name>
    <name type="common">pale spear-nosed bat</name>
    <dbReference type="NCBI Taxonomy" id="89673"/>
    <lineage>
        <taxon>Eukaryota</taxon>
        <taxon>Metazoa</taxon>
        <taxon>Chordata</taxon>
        <taxon>Craniata</taxon>
        <taxon>Vertebrata</taxon>
        <taxon>Euteleostomi</taxon>
        <taxon>Mammalia</taxon>
        <taxon>Eutheria</taxon>
        <taxon>Laurasiatheria</taxon>
        <taxon>Chiroptera</taxon>
        <taxon>Yangochiroptera</taxon>
        <taxon>Phyllostomidae</taxon>
        <taxon>Phyllostominae</taxon>
        <taxon>Phyllostomus</taxon>
    </lineage>
</organism>
<sequence>MEELRCFREREETGKRGLLGSWDPSPLTPTVPAALSRTRRLVRRWRWDTCCCEPGLVTGPSLSQDTRKEGCHWGIVTQPHSKGRGVWAECPTPKCHLLSKMTSAALAAAWWHLLPPVGGGVTGPVEKPRPYPSLRLRSQGTLLSARALSSSPRARQGPLVLPGAAPAIHRGCGPPGAGVPCVAGQAWLPPGLPLRPRAALAWLVPSAFDSGQASGFGCCTF</sequence>
<accession>A0A834BBW7</accession>
<dbReference type="EMBL" id="JABVXQ010000002">
    <property type="protein sequence ID" value="KAF6125116.1"/>
    <property type="molecule type" value="Genomic_DNA"/>
</dbReference>
<reference evidence="1 2" key="1">
    <citation type="journal article" date="2020" name="Nature">
        <title>Six reference-quality genomes reveal evolution of bat adaptations.</title>
        <authorList>
            <person name="Jebb D."/>
            <person name="Huang Z."/>
            <person name="Pippel M."/>
            <person name="Hughes G.M."/>
            <person name="Lavrichenko K."/>
            <person name="Devanna P."/>
            <person name="Winkler S."/>
            <person name="Jermiin L.S."/>
            <person name="Skirmuntt E.C."/>
            <person name="Katzourakis A."/>
            <person name="Burkitt-Gray L."/>
            <person name="Ray D.A."/>
            <person name="Sullivan K.A.M."/>
            <person name="Roscito J.G."/>
            <person name="Kirilenko B.M."/>
            <person name="Davalos L.M."/>
            <person name="Corthals A.P."/>
            <person name="Power M.L."/>
            <person name="Jones G."/>
            <person name="Ransome R.D."/>
            <person name="Dechmann D.K.N."/>
            <person name="Locatelli A.G."/>
            <person name="Puechmaille S.J."/>
            <person name="Fedrigo O."/>
            <person name="Jarvis E.D."/>
            <person name="Hiller M."/>
            <person name="Vernes S.C."/>
            <person name="Myers E.W."/>
            <person name="Teeling E.C."/>
        </authorList>
    </citation>
    <scope>NUCLEOTIDE SEQUENCE [LARGE SCALE GENOMIC DNA]</scope>
    <source>
        <strain evidence="1">Bat1K_MPI-CBG_1</strain>
    </source>
</reference>
<dbReference type="AlphaFoldDB" id="A0A834BBW7"/>
<comment type="caution">
    <text evidence="1">The sequence shown here is derived from an EMBL/GenBank/DDBJ whole genome shotgun (WGS) entry which is preliminary data.</text>
</comment>
<protein>
    <submittedName>
        <fullName evidence="1">Uncharacterized protein</fullName>
    </submittedName>
</protein>
<evidence type="ECO:0000313" key="1">
    <source>
        <dbReference type="EMBL" id="KAF6125116.1"/>
    </source>
</evidence>
<dbReference type="Proteomes" id="UP000664940">
    <property type="component" value="Unassembled WGS sequence"/>
</dbReference>
<gene>
    <name evidence="1" type="ORF">HJG60_009664</name>
</gene>